<dbReference type="SUPFAM" id="SSF54523">
    <property type="entry name" value="Pili subunits"/>
    <property type="match status" value="1"/>
</dbReference>
<name>A0A518IPK8_9BACT</name>
<gene>
    <name evidence="3" type="ORF">Mal33_09990</name>
</gene>
<dbReference type="AlphaFoldDB" id="A0A518IPK8"/>
<proteinExistence type="predicted"/>
<accession>A0A518IPK8</accession>
<dbReference type="NCBIfam" id="TIGR02532">
    <property type="entry name" value="IV_pilin_GFxxxE"/>
    <property type="match status" value="1"/>
</dbReference>
<dbReference type="Gene3D" id="3.30.700.10">
    <property type="entry name" value="Glycoprotein, Type 4 Pilin"/>
    <property type="match status" value="1"/>
</dbReference>
<protein>
    <recommendedName>
        <fullName evidence="2">DUF1559 domain-containing protein</fullName>
    </recommendedName>
</protein>
<evidence type="ECO:0000313" key="3">
    <source>
        <dbReference type="EMBL" id="QDV55031.1"/>
    </source>
</evidence>
<dbReference type="Pfam" id="PF07963">
    <property type="entry name" value="N_methyl"/>
    <property type="match status" value="1"/>
</dbReference>
<dbReference type="PANTHER" id="PTHR30093">
    <property type="entry name" value="GENERAL SECRETION PATHWAY PROTEIN G"/>
    <property type="match status" value="1"/>
</dbReference>
<dbReference type="InterPro" id="IPR011453">
    <property type="entry name" value="DUF1559"/>
</dbReference>
<evidence type="ECO:0000313" key="4">
    <source>
        <dbReference type="Proteomes" id="UP000316770"/>
    </source>
</evidence>
<dbReference type="PANTHER" id="PTHR30093:SF2">
    <property type="entry name" value="TYPE II SECRETION SYSTEM PROTEIN H"/>
    <property type="match status" value="1"/>
</dbReference>
<dbReference type="Proteomes" id="UP000316770">
    <property type="component" value="Chromosome"/>
</dbReference>
<dbReference type="InterPro" id="IPR027558">
    <property type="entry name" value="Pre_pil_HX9DG_C"/>
</dbReference>
<dbReference type="Pfam" id="PF07596">
    <property type="entry name" value="SBP_bac_10"/>
    <property type="match status" value="1"/>
</dbReference>
<dbReference type="EMBL" id="CP036318">
    <property type="protein sequence ID" value="QDV55031.1"/>
    <property type="molecule type" value="Genomic_DNA"/>
</dbReference>
<organism evidence="3 4">
    <name type="scientific">Rosistilla oblonga</name>
    <dbReference type="NCBI Taxonomy" id="2527990"/>
    <lineage>
        <taxon>Bacteria</taxon>
        <taxon>Pseudomonadati</taxon>
        <taxon>Planctomycetota</taxon>
        <taxon>Planctomycetia</taxon>
        <taxon>Pirellulales</taxon>
        <taxon>Pirellulaceae</taxon>
        <taxon>Rosistilla</taxon>
    </lineage>
</organism>
<evidence type="ECO:0000259" key="2">
    <source>
        <dbReference type="Pfam" id="PF07596"/>
    </source>
</evidence>
<reference evidence="3 4" key="1">
    <citation type="submission" date="2019-02" db="EMBL/GenBank/DDBJ databases">
        <title>Deep-cultivation of Planctomycetes and their phenomic and genomic characterization uncovers novel biology.</title>
        <authorList>
            <person name="Wiegand S."/>
            <person name="Jogler M."/>
            <person name="Boedeker C."/>
            <person name="Pinto D."/>
            <person name="Vollmers J."/>
            <person name="Rivas-Marin E."/>
            <person name="Kohn T."/>
            <person name="Peeters S.H."/>
            <person name="Heuer A."/>
            <person name="Rast P."/>
            <person name="Oberbeckmann S."/>
            <person name="Bunk B."/>
            <person name="Jeske O."/>
            <person name="Meyerdierks A."/>
            <person name="Storesund J.E."/>
            <person name="Kallscheuer N."/>
            <person name="Luecker S."/>
            <person name="Lage O.M."/>
            <person name="Pohl T."/>
            <person name="Merkel B.J."/>
            <person name="Hornburger P."/>
            <person name="Mueller R.-W."/>
            <person name="Bruemmer F."/>
            <person name="Labrenz M."/>
            <person name="Spormann A.M."/>
            <person name="Op den Camp H."/>
            <person name="Overmann J."/>
            <person name="Amann R."/>
            <person name="Jetten M.S.M."/>
            <person name="Mascher T."/>
            <person name="Medema M.H."/>
            <person name="Devos D.P."/>
            <person name="Kaster A.-K."/>
            <person name="Ovreas L."/>
            <person name="Rohde M."/>
            <person name="Galperin M.Y."/>
            <person name="Jogler C."/>
        </authorList>
    </citation>
    <scope>NUCLEOTIDE SEQUENCE [LARGE SCALE GENOMIC DNA]</scope>
    <source>
        <strain evidence="3 4">Mal33</strain>
    </source>
</reference>
<dbReference type="InterPro" id="IPR012902">
    <property type="entry name" value="N_methyl_site"/>
</dbReference>
<keyword evidence="1" id="KW-0812">Transmembrane</keyword>
<keyword evidence="1" id="KW-0472">Membrane</keyword>
<sequence precursor="true">MFTEPCRIRRTNGRLGFTLVELLVVIAIIGILVGLLLPAVQAAREAARRMQCSNNLKQLGLAALNHESTYGLVPASLIVELGSAPGASGQPGYPYPGIVHSWAPQFLPYIEQNALYERYDLKYPWFSSPSSVPGTPDNLAVTQQVVSSFICPSTPGGSERRCSGKFNFSVDFPFTDMAVTDYATNSSINPGSITFFGYPSGLSQSDLFSAMKPSLKGPGITPILGESNSQANKIGFVDGTSNTILLCESAGRPDFYINGKSQGVTRSDGGWAHHENDYGLDGAISGTDSSPGNCVINCHNNNETYSFHPGGANHGFSDGSVRFISETTSAQVYAALITANGSGYTDAEVSPWQE</sequence>
<dbReference type="RefSeq" id="WP_145282757.1">
    <property type="nucleotide sequence ID" value="NZ_CP036318.1"/>
</dbReference>
<dbReference type="NCBIfam" id="TIGR04294">
    <property type="entry name" value="pre_pil_HX9DG"/>
    <property type="match status" value="1"/>
</dbReference>
<keyword evidence="4" id="KW-1185">Reference proteome</keyword>
<feature type="domain" description="DUF1559" evidence="2">
    <location>
        <begin position="41"/>
        <end position="328"/>
    </location>
</feature>
<keyword evidence="1" id="KW-1133">Transmembrane helix</keyword>
<feature type="transmembrane region" description="Helical" evidence="1">
    <location>
        <begin position="20"/>
        <end position="40"/>
    </location>
</feature>
<dbReference type="InterPro" id="IPR045584">
    <property type="entry name" value="Pilin-like"/>
</dbReference>
<evidence type="ECO:0000256" key="1">
    <source>
        <dbReference type="SAM" id="Phobius"/>
    </source>
</evidence>